<keyword evidence="4" id="KW-1185">Reference proteome</keyword>
<feature type="region of interest" description="Disordered" evidence="1">
    <location>
        <begin position="14"/>
        <end position="41"/>
    </location>
</feature>
<reference evidence="3" key="2">
    <citation type="submission" date="2023-04" db="EMBL/GenBank/DDBJ databases">
        <authorList>
            <person name="Bruccoleri R.E."/>
            <person name="Oakeley E.J."/>
            <person name="Faust A.-M."/>
            <person name="Dessus-Babus S."/>
            <person name="Altorfer M."/>
            <person name="Burckhardt D."/>
            <person name="Oertli M."/>
            <person name="Naumann U."/>
            <person name="Petersen F."/>
            <person name="Wong J."/>
        </authorList>
    </citation>
    <scope>NUCLEOTIDE SEQUENCE</scope>
    <source>
        <strain evidence="3">GSM-AAB239-AS_SAM_17_03QT</strain>
        <tissue evidence="3">Leaf</tissue>
    </source>
</reference>
<accession>A0AAX6HUB2</accession>
<dbReference type="SUPFAM" id="SSF81296">
    <property type="entry name" value="E set domains"/>
    <property type="match status" value="1"/>
</dbReference>
<name>A0AAX6HUB2_IRIPA</name>
<comment type="caution">
    <text evidence="3">The sequence shown here is derived from an EMBL/GenBank/DDBJ whole genome shotgun (WGS) entry which is preliminary data.</text>
</comment>
<evidence type="ECO:0000313" key="3">
    <source>
        <dbReference type="EMBL" id="KAJ6844656.1"/>
    </source>
</evidence>
<dbReference type="PANTHER" id="PTHR47434:SF1">
    <property type="entry name" value="PROTEIN PTST HOMOLOG 2, CHLOROPLASTIC"/>
    <property type="match status" value="1"/>
</dbReference>
<dbReference type="Pfam" id="PF16561">
    <property type="entry name" value="AMPK1_CBM"/>
    <property type="match status" value="1"/>
</dbReference>
<feature type="region of interest" description="Disordered" evidence="1">
    <location>
        <begin position="118"/>
        <end position="154"/>
    </location>
</feature>
<dbReference type="AlphaFoldDB" id="A0AAX6HUB2"/>
<dbReference type="CDD" id="cd02859">
    <property type="entry name" value="E_set_AMPKbeta_like_N"/>
    <property type="match status" value="1"/>
</dbReference>
<gene>
    <name evidence="3" type="ORF">M6B38_290940</name>
</gene>
<dbReference type="InterPro" id="IPR014756">
    <property type="entry name" value="Ig_E-set"/>
</dbReference>
<feature type="domain" description="AMP-activated protein kinase glycogen-binding" evidence="2">
    <location>
        <begin position="418"/>
        <end position="495"/>
    </location>
</feature>
<proteinExistence type="predicted"/>
<dbReference type="PANTHER" id="PTHR47434">
    <property type="entry name" value="PROTEIN PTST HOMOLOG 3, CHLOROPLASTIC"/>
    <property type="match status" value="1"/>
</dbReference>
<dbReference type="EMBL" id="JANAVB010006598">
    <property type="protein sequence ID" value="KAJ6844656.1"/>
    <property type="molecule type" value="Genomic_DNA"/>
</dbReference>
<evidence type="ECO:0000259" key="2">
    <source>
        <dbReference type="Pfam" id="PF16561"/>
    </source>
</evidence>
<evidence type="ECO:0000256" key="1">
    <source>
        <dbReference type="SAM" id="MobiDB-lite"/>
    </source>
</evidence>
<protein>
    <recommendedName>
        <fullName evidence="2">AMP-activated protein kinase glycogen-binding domain-containing protein</fullName>
    </recommendedName>
</protein>
<sequence>MAIPMAATLFFPNPNPRFPPNRPHVPPRSRTPSLLLGFDRRRNRGRGGGVLEVRRRRRGKGKEEEDAFSALEAEVLDFMEGSENPDAFPTKDELVRAGRKDLAEAIARTGGWLAIGWDSKDPTSSSSLEEEAGVEEEASPYSGTGGLIEKDGGEEAGIGGILSRLERERNLSFGVGSREKGVCGEVPSRKINIGRGDAVGGIEKSDVFTSSDFGPSCQSGQVCFWKGTAEYVNVKNSAPQMWRRWSLERAGNPVTEFEAAEIVPDEEKIKSNIDFTSDGSLNEKMSKEAQSVSKVGDKRLYGSYDAKENGQNQLQVRLKHLESELSSTLHLLRSGTNGCIRHKGQDSSLEELHMLLDAWEFKETEIMRARNKLRSTRAKLAVLEGKMALEIIKAQKMMGENRKRFDAAKKALRLLRSVCIVWPNSASEVLLAGSFDGWTSQRRMERSKAGIFSLQLKLYPGRYEIKFIVDGEWRIDPLRPVVDNNGHQNNLLMVS</sequence>
<dbReference type="Gene3D" id="2.60.40.10">
    <property type="entry name" value="Immunoglobulins"/>
    <property type="match status" value="1"/>
</dbReference>
<dbReference type="InterPro" id="IPR032640">
    <property type="entry name" value="AMPK1_CBM"/>
</dbReference>
<dbReference type="GO" id="GO:0009507">
    <property type="term" value="C:chloroplast"/>
    <property type="evidence" value="ECO:0007669"/>
    <property type="project" value="UniProtKB-ARBA"/>
</dbReference>
<evidence type="ECO:0000313" key="4">
    <source>
        <dbReference type="Proteomes" id="UP001140949"/>
    </source>
</evidence>
<organism evidence="3 4">
    <name type="scientific">Iris pallida</name>
    <name type="common">Sweet iris</name>
    <dbReference type="NCBI Taxonomy" id="29817"/>
    <lineage>
        <taxon>Eukaryota</taxon>
        <taxon>Viridiplantae</taxon>
        <taxon>Streptophyta</taxon>
        <taxon>Embryophyta</taxon>
        <taxon>Tracheophyta</taxon>
        <taxon>Spermatophyta</taxon>
        <taxon>Magnoliopsida</taxon>
        <taxon>Liliopsida</taxon>
        <taxon>Asparagales</taxon>
        <taxon>Iridaceae</taxon>
        <taxon>Iridoideae</taxon>
        <taxon>Irideae</taxon>
        <taxon>Iris</taxon>
    </lineage>
</organism>
<dbReference type="InterPro" id="IPR013783">
    <property type="entry name" value="Ig-like_fold"/>
</dbReference>
<feature type="compositionally biased region" description="Pro residues" evidence="1">
    <location>
        <begin position="14"/>
        <end position="26"/>
    </location>
</feature>
<dbReference type="Proteomes" id="UP001140949">
    <property type="component" value="Unassembled WGS sequence"/>
</dbReference>
<reference evidence="3" key="1">
    <citation type="journal article" date="2023" name="GigaByte">
        <title>Genome assembly of the bearded iris, Iris pallida Lam.</title>
        <authorList>
            <person name="Bruccoleri R.E."/>
            <person name="Oakeley E.J."/>
            <person name="Faust A.M.E."/>
            <person name="Altorfer M."/>
            <person name="Dessus-Babus S."/>
            <person name="Burckhardt D."/>
            <person name="Oertli M."/>
            <person name="Naumann U."/>
            <person name="Petersen F."/>
            <person name="Wong J."/>
        </authorList>
    </citation>
    <scope>NUCLEOTIDE SEQUENCE</scope>
    <source>
        <strain evidence="3">GSM-AAB239-AS_SAM_17_03QT</strain>
    </source>
</reference>
<feature type="compositionally biased region" description="Acidic residues" evidence="1">
    <location>
        <begin position="128"/>
        <end position="138"/>
    </location>
</feature>